<dbReference type="EMBL" id="KV407454">
    <property type="protein sequence ID" value="KZF26222.1"/>
    <property type="molecule type" value="Genomic_DNA"/>
</dbReference>
<dbReference type="OrthoDB" id="2588098at2759"/>
<keyword evidence="4" id="KW-1185">Reference proteome</keyword>
<evidence type="ECO:0000259" key="2">
    <source>
        <dbReference type="Pfam" id="PF13298"/>
    </source>
</evidence>
<feature type="compositionally biased region" description="Basic residues" evidence="1">
    <location>
        <begin position="320"/>
        <end position="330"/>
    </location>
</feature>
<evidence type="ECO:0000313" key="4">
    <source>
        <dbReference type="Proteomes" id="UP000076632"/>
    </source>
</evidence>
<dbReference type="Pfam" id="PF13298">
    <property type="entry name" value="LigD_N"/>
    <property type="match status" value="1"/>
</dbReference>
<accession>A0A165JGV7</accession>
<feature type="compositionally biased region" description="Pro residues" evidence="1">
    <location>
        <begin position="497"/>
        <end position="507"/>
    </location>
</feature>
<feature type="compositionally biased region" description="Low complexity" evidence="1">
    <location>
        <begin position="399"/>
        <end position="413"/>
    </location>
</feature>
<dbReference type="PANTHER" id="PTHR39465">
    <property type="entry name" value="DNA LIGASE D, 3'-PHOSPHOESTERASE DOMAIN"/>
    <property type="match status" value="1"/>
</dbReference>
<feature type="compositionally biased region" description="Low complexity" evidence="1">
    <location>
        <begin position="508"/>
        <end position="518"/>
    </location>
</feature>
<dbReference type="InterPro" id="IPR014144">
    <property type="entry name" value="LigD_PE_domain"/>
</dbReference>
<name>A0A165JGV7_XYLHT</name>
<dbReference type="InParanoid" id="A0A165JGV7"/>
<feature type="compositionally biased region" description="Low complexity" evidence="1">
    <location>
        <begin position="586"/>
        <end position="601"/>
    </location>
</feature>
<feature type="region of interest" description="Disordered" evidence="1">
    <location>
        <begin position="489"/>
        <end position="611"/>
    </location>
</feature>
<feature type="region of interest" description="Disordered" evidence="1">
    <location>
        <begin position="313"/>
        <end position="432"/>
    </location>
</feature>
<dbReference type="PANTHER" id="PTHR39465:SF1">
    <property type="entry name" value="DNA LIGASE D 3'-PHOSPHOESTERASE DOMAIN-CONTAINING PROTEIN"/>
    <property type="match status" value="1"/>
</dbReference>
<feature type="domain" description="DNA ligase D 3'-phosphoesterase" evidence="2">
    <location>
        <begin position="163"/>
        <end position="304"/>
    </location>
</feature>
<dbReference type="GeneID" id="28900824"/>
<feature type="compositionally biased region" description="Polar residues" evidence="1">
    <location>
        <begin position="53"/>
        <end position="66"/>
    </location>
</feature>
<feature type="region of interest" description="Disordered" evidence="1">
    <location>
        <begin position="1"/>
        <end position="90"/>
    </location>
</feature>
<dbReference type="AlphaFoldDB" id="A0A165JGV7"/>
<dbReference type="Proteomes" id="UP000076632">
    <property type="component" value="Unassembled WGS sequence"/>
</dbReference>
<feature type="compositionally biased region" description="Polar residues" evidence="1">
    <location>
        <begin position="1"/>
        <end position="10"/>
    </location>
</feature>
<gene>
    <name evidence="3" type="ORF">L228DRAFT_279457</name>
</gene>
<organism evidence="3 4">
    <name type="scientific">Xylona heveae (strain CBS 132557 / TC161)</name>
    <dbReference type="NCBI Taxonomy" id="1328760"/>
    <lineage>
        <taxon>Eukaryota</taxon>
        <taxon>Fungi</taxon>
        <taxon>Dikarya</taxon>
        <taxon>Ascomycota</taxon>
        <taxon>Pezizomycotina</taxon>
        <taxon>Xylonomycetes</taxon>
        <taxon>Xylonales</taxon>
        <taxon>Xylonaceae</taxon>
        <taxon>Xylona</taxon>
    </lineage>
</organism>
<dbReference type="RefSeq" id="XP_018191777.1">
    <property type="nucleotide sequence ID" value="XM_018335687.1"/>
</dbReference>
<sequence length="659" mass="72025">MSSPDSYLNQHKSKRKASPRLIDNPFIKRHNKSWEISPPPLSRKRAESRAETQSRIVQESFTSLITASEGHQKEEPQQPFSTFQQNSKEDNLKPETAEPVIDTAAVEAGQVQIRDHLKFFSEHLAQACRPVVAEKPVPRLSIADFKDLYLRNQHEHGCHFVIHQHDHPVAGVHYDLRLQVSETSSISFAIMYGLPGNPNSKRLNRNATETRVHNLWNHLIETASPLTGSMLIWDTGEYQVLPYRTESAAVETDHSASDGSLGSLYENHHWADKAPENVKLAEAFKNSKIRLRLHGTKLPRNYTLSLRLLSAFNRTDQHGKPTRRRSRRVPGQRPGGQATPRGTTKVQAAPTTPTPSPPPILPSSAAQTGAEPPPSFLAVGGRGHLPITENAPLEKNTFPAPSSSAGKGSEAAARQGEERGKSNGDDKARAADRDEAEIAEMAELEDEQVRATNAYPGATNSIGSVHQRRWFLSLDRVSSGLVRRGKAWVHCPSSSSSPPPPPPPPPSSFSRVSPTSLSRPAMPEDKCSTTFPSYDHPATDTATDTPDIDPDPVVRSHQAQGYPHDQNQEGQQGHVRGHARAQRVRTGAGASTTATILTSSGSGSGSGSGSANTRLTYPFYILGRDHETSIVTGRTAEQVMADEGVTGFVSRKGWRAVLE</sequence>
<proteinExistence type="predicted"/>
<protein>
    <recommendedName>
        <fullName evidence="2">DNA ligase D 3'-phosphoesterase domain-containing protein</fullName>
    </recommendedName>
</protein>
<reference evidence="3 4" key="1">
    <citation type="journal article" date="2016" name="Fungal Biol.">
        <title>The genome of Xylona heveae provides a window into fungal endophytism.</title>
        <authorList>
            <person name="Gazis R."/>
            <person name="Kuo A."/>
            <person name="Riley R."/>
            <person name="LaButti K."/>
            <person name="Lipzen A."/>
            <person name="Lin J."/>
            <person name="Amirebrahimi M."/>
            <person name="Hesse C.N."/>
            <person name="Spatafora J.W."/>
            <person name="Henrissat B."/>
            <person name="Hainaut M."/>
            <person name="Grigoriev I.V."/>
            <person name="Hibbett D.S."/>
        </authorList>
    </citation>
    <scope>NUCLEOTIDE SEQUENCE [LARGE SCALE GENOMIC DNA]</scope>
    <source>
        <strain evidence="3 4">TC161</strain>
    </source>
</reference>
<evidence type="ECO:0000313" key="3">
    <source>
        <dbReference type="EMBL" id="KZF26222.1"/>
    </source>
</evidence>
<feature type="compositionally biased region" description="Pro residues" evidence="1">
    <location>
        <begin position="352"/>
        <end position="361"/>
    </location>
</feature>
<evidence type="ECO:0000256" key="1">
    <source>
        <dbReference type="SAM" id="MobiDB-lite"/>
    </source>
</evidence>
<feature type="compositionally biased region" description="Low complexity" evidence="1">
    <location>
        <begin position="535"/>
        <end position="545"/>
    </location>
</feature>
<feature type="compositionally biased region" description="Basic and acidic residues" evidence="1">
    <location>
        <begin position="415"/>
        <end position="432"/>
    </location>
</feature>
<dbReference type="OMA" id="IWERAPA"/>